<name>A0AA41R3M6_9BACT</name>
<dbReference type="RefSeq" id="WP_246913604.1">
    <property type="nucleotide sequence ID" value="NZ_JALJRB010000029.1"/>
</dbReference>
<dbReference type="GO" id="GO:0042910">
    <property type="term" value="F:xenobiotic transmembrane transporter activity"/>
    <property type="evidence" value="ECO:0007669"/>
    <property type="project" value="TreeGrafter"/>
</dbReference>
<evidence type="ECO:0000256" key="4">
    <source>
        <dbReference type="ARBA" id="ARBA00022475"/>
    </source>
</evidence>
<feature type="transmembrane region" description="Helical" evidence="9">
    <location>
        <begin position="965"/>
        <end position="986"/>
    </location>
</feature>
<keyword evidence="5" id="KW-0997">Cell inner membrane</keyword>
<feature type="transmembrane region" description="Helical" evidence="9">
    <location>
        <begin position="921"/>
        <end position="944"/>
    </location>
</feature>
<dbReference type="InterPro" id="IPR000731">
    <property type="entry name" value="SSD"/>
</dbReference>
<dbReference type="Pfam" id="PF00873">
    <property type="entry name" value="ACR_tran"/>
    <property type="match status" value="1"/>
</dbReference>
<feature type="domain" description="SSD" evidence="10">
    <location>
        <begin position="372"/>
        <end position="497"/>
    </location>
</feature>
<feature type="transmembrane region" description="Helical" evidence="9">
    <location>
        <begin position="342"/>
        <end position="361"/>
    </location>
</feature>
<dbReference type="GO" id="GO:0009636">
    <property type="term" value="P:response to toxic substance"/>
    <property type="evidence" value="ECO:0007669"/>
    <property type="project" value="UniProtKB-ARBA"/>
</dbReference>
<feature type="transmembrane region" description="Helical" evidence="9">
    <location>
        <begin position="436"/>
        <end position="460"/>
    </location>
</feature>
<feature type="transmembrane region" description="Helical" evidence="9">
    <location>
        <begin position="895"/>
        <end position="915"/>
    </location>
</feature>
<evidence type="ECO:0000256" key="2">
    <source>
        <dbReference type="ARBA" id="ARBA00010942"/>
    </source>
</evidence>
<protein>
    <submittedName>
        <fullName evidence="11">Multidrug efflux RND transporter permease subunit</fullName>
    </submittedName>
</protein>
<evidence type="ECO:0000313" key="12">
    <source>
        <dbReference type="Proteomes" id="UP001165427"/>
    </source>
</evidence>
<dbReference type="PANTHER" id="PTHR32063">
    <property type="match status" value="1"/>
</dbReference>
<dbReference type="FunFam" id="1.20.1640.10:FF:000001">
    <property type="entry name" value="Efflux pump membrane transporter"/>
    <property type="match status" value="1"/>
</dbReference>
<keyword evidence="12" id="KW-1185">Reference proteome</keyword>
<keyword evidence="4" id="KW-1003">Cell membrane</keyword>
<keyword evidence="8 9" id="KW-0472">Membrane</keyword>
<evidence type="ECO:0000256" key="3">
    <source>
        <dbReference type="ARBA" id="ARBA00022448"/>
    </source>
</evidence>
<reference evidence="11" key="1">
    <citation type="submission" date="2022-04" db="EMBL/GenBank/DDBJ databases">
        <title>Desulfatitalea alkaliphila sp. nov., a novel anaerobic sulfate-reducing bacterium isolated from terrestrial mud volcano, Taman Peninsula, Russia.</title>
        <authorList>
            <person name="Khomyakova M.A."/>
            <person name="Merkel A.Y."/>
            <person name="Slobodkin A.I."/>
        </authorList>
    </citation>
    <scope>NUCLEOTIDE SEQUENCE</scope>
    <source>
        <strain evidence="11">M08but</strain>
    </source>
</reference>
<evidence type="ECO:0000256" key="9">
    <source>
        <dbReference type="SAM" id="Phobius"/>
    </source>
</evidence>
<dbReference type="NCBIfam" id="TIGR00915">
    <property type="entry name" value="2A0602"/>
    <property type="match status" value="1"/>
</dbReference>
<keyword evidence="6 9" id="KW-0812">Transmembrane</keyword>
<keyword evidence="3" id="KW-0813">Transport</keyword>
<dbReference type="AlphaFoldDB" id="A0AA41R3M6"/>
<proteinExistence type="inferred from homology"/>
<feature type="transmembrane region" description="Helical" evidence="9">
    <location>
        <begin position="368"/>
        <end position="390"/>
    </location>
</feature>
<evidence type="ECO:0000313" key="11">
    <source>
        <dbReference type="EMBL" id="MCJ8502592.1"/>
    </source>
</evidence>
<dbReference type="GO" id="GO:0005886">
    <property type="term" value="C:plasma membrane"/>
    <property type="evidence" value="ECO:0007669"/>
    <property type="project" value="UniProtKB-SubCell"/>
</dbReference>
<feature type="transmembrane region" description="Helical" evidence="9">
    <location>
        <begin position="396"/>
        <end position="415"/>
    </location>
</feature>
<feature type="transmembrane region" description="Helical" evidence="9">
    <location>
        <begin position="531"/>
        <end position="553"/>
    </location>
</feature>
<dbReference type="NCBIfam" id="NF000282">
    <property type="entry name" value="RND_permease_1"/>
    <property type="match status" value="1"/>
</dbReference>
<dbReference type="Gene3D" id="3.30.70.1430">
    <property type="entry name" value="Multidrug efflux transporter AcrB pore domain"/>
    <property type="match status" value="2"/>
</dbReference>
<comment type="similarity">
    <text evidence="2">Belongs to the resistance-nodulation-cell division (RND) (TC 2.A.6) family.</text>
</comment>
<accession>A0AA41R3M6</accession>
<dbReference type="EMBL" id="JALJRB010000029">
    <property type="protein sequence ID" value="MCJ8502592.1"/>
    <property type="molecule type" value="Genomic_DNA"/>
</dbReference>
<evidence type="ECO:0000256" key="1">
    <source>
        <dbReference type="ARBA" id="ARBA00004429"/>
    </source>
</evidence>
<dbReference type="InterPro" id="IPR001036">
    <property type="entry name" value="Acrflvin-R"/>
</dbReference>
<evidence type="ECO:0000256" key="7">
    <source>
        <dbReference type="ARBA" id="ARBA00022989"/>
    </source>
</evidence>
<dbReference type="Gene3D" id="3.30.2090.10">
    <property type="entry name" value="Multidrug efflux transporter AcrB TolC docking domain, DN and DC subdomains"/>
    <property type="match status" value="2"/>
</dbReference>
<evidence type="ECO:0000256" key="5">
    <source>
        <dbReference type="ARBA" id="ARBA00022519"/>
    </source>
</evidence>
<dbReference type="SUPFAM" id="SSF82714">
    <property type="entry name" value="Multidrug efflux transporter AcrB TolC docking domain, DN and DC subdomains"/>
    <property type="match status" value="2"/>
</dbReference>
<evidence type="ECO:0000256" key="8">
    <source>
        <dbReference type="ARBA" id="ARBA00023136"/>
    </source>
</evidence>
<dbReference type="InterPro" id="IPR027463">
    <property type="entry name" value="AcrB_DN_DC_subdom"/>
</dbReference>
<dbReference type="InterPro" id="IPR004764">
    <property type="entry name" value="MdtF-like"/>
</dbReference>
<dbReference type="FunFam" id="3.30.70.1430:FF:000001">
    <property type="entry name" value="Efflux pump membrane transporter"/>
    <property type="match status" value="1"/>
</dbReference>
<evidence type="ECO:0000256" key="6">
    <source>
        <dbReference type="ARBA" id="ARBA00022692"/>
    </source>
</evidence>
<feature type="transmembrane region" description="Helical" evidence="9">
    <location>
        <begin position="869"/>
        <end position="888"/>
    </location>
</feature>
<feature type="transmembrane region" description="Helical" evidence="9">
    <location>
        <begin position="12"/>
        <end position="33"/>
    </location>
</feature>
<feature type="transmembrane region" description="Helical" evidence="9">
    <location>
        <begin position="1006"/>
        <end position="1027"/>
    </location>
</feature>
<comment type="subcellular location">
    <subcellularLocation>
        <location evidence="1">Cell inner membrane</location>
        <topology evidence="1">Multi-pass membrane protein</topology>
    </subcellularLocation>
</comment>
<dbReference type="PRINTS" id="PR00702">
    <property type="entry name" value="ACRIFLAVINRP"/>
</dbReference>
<sequence length="1044" mass="112273">MISNIFIERPRLALVVSIILTLAGVLALLNIPIAQFPPITPPEIRVTAVYPGAGAEVVAATVAAPIEAEVNGVDDMLYMSSTSANNGSYSLSITFAVGTDPNIAQVNVQNRVQQAAPKLPSEVTDQGVSVRKRSSDILALMSFYSPGGTRDALYLSNFAGINVKDALTRLTGVSEAFIFGAQDYSMRVWMDPERLTALRMTDEDVIAAIRRQNIQAAAGAVGAAPTGDSQQVQYTLQARGRLETPADFENIVLRSGDSGGLVRLRDVARVELGASSYSARSTLNGAPAVNMAVYQSVGTNALEAMEAIRAEMQRLAERFPEDVEYRLVYDTTEYVRSVIREIIITLLITFCLVVGVTFLFLQDWRATLIPSLTIPVSLIGTFAVLLAMGFSANTLTLFALILAIGLVVDDAIVVVENVQRVMVEEQLSPKAASVKAMGQVTGPIIATTLVMMAVFVPVGFLPGITGQLYKQFAVTITTAVLFSAFNALTLSPALCAILLRPPQEIRRGPLAIFFRGIVISRRWYVNIAGVLVRRLALALVLVITVIAAAALMWNSLSRSFLPSEDQGSFYLNIQLPESAALHRTQQVMARVSAILNETPGVADVITVSGFSIISGASENVGFGLVVLDPWRRRETAELQIQNMINRVREELAALPEAIILAFNPPAIRGLGSTGGFDMRLQALGSQTPQELAAATRALVVAANQDPALRAVFSTYSADVPQLFLDLDRTKAETLKVPVSSVFSTLQSHLGSRFVNDFNLFSRVYQVKVQADDPFRNSAADIGRLHVRSTDGHMVPISSLATISTVLAPQIVTRYNQFTSAQINGEAAMRVSSNDAMAAMAEVAARTLPEGYAYQWSSLSFQEQQTGGQGPLLLGLALIFGYLFLVGKYESWTTPLAVIVSISVATLGALVGIWVAGLDLSIYAQIGMVLLVALASKNAILIVEFAKTEREAGHSIADAALNGARIRYRAVLMTAFSFIMGVLPMVLATGAGANSRRAIGTTVFSGMLAATLLGIFLIPALFAIFQSVRERIHAHRNRARYHAAP</sequence>
<organism evidence="11 12">
    <name type="scientific">Desulfatitalea alkaliphila</name>
    <dbReference type="NCBI Taxonomy" id="2929485"/>
    <lineage>
        <taxon>Bacteria</taxon>
        <taxon>Pseudomonadati</taxon>
        <taxon>Thermodesulfobacteriota</taxon>
        <taxon>Desulfobacteria</taxon>
        <taxon>Desulfobacterales</taxon>
        <taxon>Desulfosarcinaceae</taxon>
        <taxon>Desulfatitalea</taxon>
    </lineage>
</organism>
<keyword evidence="7 9" id="KW-1133">Transmembrane helix</keyword>
<dbReference type="PROSITE" id="PS50156">
    <property type="entry name" value="SSD"/>
    <property type="match status" value="1"/>
</dbReference>
<dbReference type="SUPFAM" id="SSF82866">
    <property type="entry name" value="Multidrug efflux transporter AcrB transmembrane domain"/>
    <property type="match status" value="2"/>
</dbReference>
<dbReference type="Gene3D" id="3.30.70.1320">
    <property type="entry name" value="Multidrug efflux transporter AcrB pore domain like"/>
    <property type="match status" value="1"/>
</dbReference>
<feature type="transmembrane region" description="Helical" evidence="9">
    <location>
        <begin position="472"/>
        <end position="499"/>
    </location>
</feature>
<dbReference type="GO" id="GO:0015562">
    <property type="term" value="F:efflux transmembrane transporter activity"/>
    <property type="evidence" value="ECO:0007669"/>
    <property type="project" value="InterPro"/>
</dbReference>
<dbReference type="Gene3D" id="3.30.70.1440">
    <property type="entry name" value="Multidrug efflux transporter AcrB pore domain"/>
    <property type="match status" value="1"/>
</dbReference>
<comment type="caution">
    <text evidence="11">The sequence shown here is derived from an EMBL/GenBank/DDBJ whole genome shotgun (WGS) entry which is preliminary data.</text>
</comment>
<dbReference type="SUPFAM" id="SSF82693">
    <property type="entry name" value="Multidrug efflux transporter AcrB pore domain, PN1, PN2, PC1 and PC2 subdomains"/>
    <property type="match status" value="4"/>
</dbReference>
<evidence type="ECO:0000259" key="10">
    <source>
        <dbReference type="PROSITE" id="PS50156"/>
    </source>
</evidence>
<dbReference type="Proteomes" id="UP001165427">
    <property type="component" value="Unassembled WGS sequence"/>
</dbReference>
<dbReference type="PANTHER" id="PTHR32063:SF76">
    <property type="entry name" value="EFFLUX PUMP MEMBRANE TRANSPORTER"/>
    <property type="match status" value="1"/>
</dbReference>
<gene>
    <name evidence="11" type="ORF">MRX98_18605</name>
</gene>
<dbReference type="Gene3D" id="1.20.1640.10">
    <property type="entry name" value="Multidrug efflux transporter AcrB transmembrane domain"/>
    <property type="match status" value="2"/>
</dbReference>